<gene>
    <name evidence="1" type="ORF">QSG27_29090</name>
</gene>
<evidence type="ECO:0000313" key="2">
    <source>
        <dbReference type="Proteomes" id="UP001227317"/>
    </source>
</evidence>
<feature type="non-terminal residue" evidence="1">
    <location>
        <position position="1"/>
    </location>
</feature>
<protein>
    <submittedName>
        <fullName evidence="1">Uncharacterized protein</fullName>
    </submittedName>
</protein>
<dbReference type="RefSeq" id="WP_306712355.1">
    <property type="nucleotide sequence ID" value="NZ_JAUJFI010000381.1"/>
</dbReference>
<sequence length="243" mass="26733">TWGAVAASAGLRRTAFRATSRALELAAAGFHPVRAGQGMYVSHYYGQHWVTPLRDIRPAMLEAHRLALAHGESDDAGYALVTWLRIGWHLGTGLSQLEAETQDVLRRLTRIGFRFYTPLVAGLAQAIAHLRQETPTPWRLTGHHLDEDRTLAELKAAGNSFAVSGLLLIKMQIARLFGAAGEARAIARDFAPYARAQRGTYLEAIGRFELGLIGTMGPFAGPAERRRAARGLTRSLRWLRRSA</sequence>
<accession>A0ABU0WTB4</accession>
<evidence type="ECO:0000313" key="1">
    <source>
        <dbReference type="EMBL" id="MDQ2106774.1"/>
    </source>
</evidence>
<proteinExistence type="predicted"/>
<comment type="caution">
    <text evidence="1">The sequence shown here is derived from an EMBL/GenBank/DDBJ whole genome shotgun (WGS) entry which is preliminary data.</text>
</comment>
<reference evidence="1 2" key="1">
    <citation type="submission" date="2023-06" db="EMBL/GenBank/DDBJ databases">
        <title>Azospirillum isscasensis sp.nov, a bacterium isolated from rhizosphere soil of rice.</title>
        <authorList>
            <person name="Wang H."/>
        </authorList>
    </citation>
    <scope>NUCLEOTIDE SEQUENCE [LARGE SCALE GENOMIC DNA]</scope>
    <source>
        <strain evidence="1 2">C340-1</strain>
    </source>
</reference>
<organism evidence="1 2">
    <name type="scientific">Azospirillum isscasi</name>
    <dbReference type="NCBI Taxonomy" id="3053926"/>
    <lineage>
        <taxon>Bacteria</taxon>
        <taxon>Pseudomonadati</taxon>
        <taxon>Pseudomonadota</taxon>
        <taxon>Alphaproteobacteria</taxon>
        <taxon>Rhodospirillales</taxon>
        <taxon>Azospirillaceae</taxon>
        <taxon>Azospirillum</taxon>
    </lineage>
</organism>
<name>A0ABU0WTB4_9PROT</name>
<feature type="non-terminal residue" evidence="1">
    <location>
        <position position="243"/>
    </location>
</feature>
<keyword evidence="2" id="KW-1185">Reference proteome</keyword>
<dbReference type="Proteomes" id="UP001227317">
    <property type="component" value="Unassembled WGS sequence"/>
</dbReference>
<dbReference type="EMBL" id="JAUJFI010000381">
    <property type="protein sequence ID" value="MDQ2106774.1"/>
    <property type="molecule type" value="Genomic_DNA"/>
</dbReference>